<comment type="caution">
    <text evidence="1">The sequence shown here is derived from an EMBL/GenBank/DDBJ whole genome shotgun (WGS) entry which is preliminary data.</text>
</comment>
<reference evidence="1" key="1">
    <citation type="submission" date="2022-03" db="EMBL/GenBank/DDBJ databases">
        <title>Identification of a novel bacterium isolated from mangrove sediments.</title>
        <authorList>
            <person name="Pan X."/>
        </authorList>
    </citation>
    <scope>NUCLEOTIDE SEQUENCE</scope>
    <source>
        <strain evidence="1">B2637</strain>
    </source>
</reference>
<evidence type="ECO:0000313" key="1">
    <source>
        <dbReference type="EMBL" id="MCJ1959894.1"/>
    </source>
</evidence>
<name>A0ABT0A9R2_9SPHN</name>
<dbReference type="RefSeq" id="WP_243797394.1">
    <property type="nucleotide sequence ID" value="NZ_JALHAT010000003.1"/>
</dbReference>
<sequence length="205" mass="23483">MAKRKLVPASQPLPFNPKAHPIVLKLIDAAEVWAIRNGECEAHNAEEWLTCQYLLCSDSVLARSQCFLESEGRIAADIFLYQLSKCAPSKVVMDYRRNEHICAMQLHWHTQSYFRNFDAALQQAYIRVLHSSETLQQIDDSGIIKLAVRYFAANDVRAEINRERRRRGATSDRLMMPQSQIEVAKVHFSQSPNLIVNINAEQLTL</sequence>
<keyword evidence="2" id="KW-1185">Reference proteome</keyword>
<protein>
    <submittedName>
        <fullName evidence="1">Uncharacterized protein</fullName>
    </submittedName>
</protein>
<proteinExistence type="predicted"/>
<accession>A0ABT0A9R2</accession>
<gene>
    <name evidence="1" type="ORF">MTR65_04285</name>
</gene>
<dbReference type="Proteomes" id="UP001162802">
    <property type="component" value="Unassembled WGS sequence"/>
</dbReference>
<organism evidence="1 2">
    <name type="scientific">Novosphingobium mangrovi</name>
    <name type="common">ex Hu et al. 2023</name>
    <dbReference type="NCBI Taxonomy" id="2930094"/>
    <lineage>
        <taxon>Bacteria</taxon>
        <taxon>Pseudomonadati</taxon>
        <taxon>Pseudomonadota</taxon>
        <taxon>Alphaproteobacteria</taxon>
        <taxon>Sphingomonadales</taxon>
        <taxon>Sphingomonadaceae</taxon>
        <taxon>Novosphingobium</taxon>
    </lineage>
</organism>
<evidence type="ECO:0000313" key="2">
    <source>
        <dbReference type="Proteomes" id="UP001162802"/>
    </source>
</evidence>
<dbReference type="EMBL" id="JALHAT010000003">
    <property type="protein sequence ID" value="MCJ1959894.1"/>
    <property type="molecule type" value="Genomic_DNA"/>
</dbReference>